<dbReference type="SUPFAM" id="SSF81901">
    <property type="entry name" value="HCP-like"/>
    <property type="match status" value="1"/>
</dbReference>
<evidence type="ECO:0000313" key="1">
    <source>
        <dbReference type="EMBL" id="ORY38247.1"/>
    </source>
</evidence>
<proteinExistence type="predicted"/>
<keyword evidence="2" id="KW-1185">Reference proteome</keyword>
<dbReference type="EMBL" id="MCGO01000045">
    <property type="protein sequence ID" value="ORY38247.1"/>
    <property type="molecule type" value="Genomic_DNA"/>
</dbReference>
<dbReference type="AlphaFoldDB" id="A0A1Y2BUD5"/>
<name>A0A1Y2BUD5_9FUNG</name>
<accession>A0A1Y2BUD5</accession>
<comment type="caution">
    <text evidence="1">The sequence shown here is derived from an EMBL/GenBank/DDBJ whole genome shotgun (WGS) entry which is preliminary data.</text>
</comment>
<dbReference type="Gene3D" id="1.25.40.10">
    <property type="entry name" value="Tetratricopeptide repeat domain"/>
    <property type="match status" value="1"/>
</dbReference>
<evidence type="ECO:0000313" key="2">
    <source>
        <dbReference type="Proteomes" id="UP000193642"/>
    </source>
</evidence>
<reference evidence="1 2" key="1">
    <citation type="submission" date="2016-07" db="EMBL/GenBank/DDBJ databases">
        <title>Pervasive Adenine N6-methylation of Active Genes in Fungi.</title>
        <authorList>
            <consortium name="DOE Joint Genome Institute"/>
            <person name="Mondo S.J."/>
            <person name="Dannebaum R.O."/>
            <person name="Kuo R.C."/>
            <person name="Labutti K."/>
            <person name="Haridas S."/>
            <person name="Kuo A."/>
            <person name="Salamov A."/>
            <person name="Ahrendt S.R."/>
            <person name="Lipzen A."/>
            <person name="Sullivan W."/>
            <person name="Andreopoulos W.B."/>
            <person name="Clum A."/>
            <person name="Lindquist E."/>
            <person name="Daum C."/>
            <person name="Ramamoorthy G.K."/>
            <person name="Gryganskyi A."/>
            <person name="Culley D."/>
            <person name="Magnuson J.K."/>
            <person name="James T.Y."/>
            <person name="O'Malley M.A."/>
            <person name="Stajich J.E."/>
            <person name="Spatafora J.W."/>
            <person name="Visel A."/>
            <person name="Grigoriev I.V."/>
        </authorList>
    </citation>
    <scope>NUCLEOTIDE SEQUENCE [LARGE SCALE GENOMIC DNA]</scope>
    <source>
        <strain evidence="1 2">JEL800</strain>
    </source>
</reference>
<sequence>MKAAENNNPGGQVNLAYMYKNGLGGLRKDEVRAADWYKKGVLIGDAECINLLGLCYLKGLVFPRVILLRMDTSLKLPTKDTLRPTTILLSCIEMAMVFLRTSTKLFVCTSILCPRATLRVKMGLVDVYGRRWIAKRLWNGCWTLPKSSKPGTCRS</sequence>
<gene>
    <name evidence="1" type="ORF">BCR33DRAFT_435359</name>
</gene>
<organism evidence="1 2">
    <name type="scientific">Rhizoclosmatium globosum</name>
    <dbReference type="NCBI Taxonomy" id="329046"/>
    <lineage>
        <taxon>Eukaryota</taxon>
        <taxon>Fungi</taxon>
        <taxon>Fungi incertae sedis</taxon>
        <taxon>Chytridiomycota</taxon>
        <taxon>Chytridiomycota incertae sedis</taxon>
        <taxon>Chytridiomycetes</taxon>
        <taxon>Chytridiales</taxon>
        <taxon>Chytriomycetaceae</taxon>
        <taxon>Rhizoclosmatium</taxon>
    </lineage>
</organism>
<dbReference type="InterPro" id="IPR006597">
    <property type="entry name" value="Sel1-like"/>
</dbReference>
<dbReference type="SMART" id="SM00671">
    <property type="entry name" value="SEL1"/>
    <property type="match status" value="1"/>
</dbReference>
<dbReference type="Proteomes" id="UP000193642">
    <property type="component" value="Unassembled WGS sequence"/>
</dbReference>
<evidence type="ECO:0008006" key="3">
    <source>
        <dbReference type="Google" id="ProtNLM"/>
    </source>
</evidence>
<protein>
    <recommendedName>
        <fullName evidence="3">HCP-like protein</fullName>
    </recommendedName>
</protein>
<dbReference type="InterPro" id="IPR011990">
    <property type="entry name" value="TPR-like_helical_dom_sf"/>
</dbReference>
<dbReference type="OrthoDB" id="442451at2759"/>
<dbReference type="Pfam" id="PF08238">
    <property type="entry name" value="Sel1"/>
    <property type="match status" value="2"/>
</dbReference>